<organism evidence="8 9">
    <name type="scientific">Prolixibacter denitrificans</name>
    <dbReference type="NCBI Taxonomy" id="1541063"/>
    <lineage>
        <taxon>Bacteria</taxon>
        <taxon>Pseudomonadati</taxon>
        <taxon>Bacteroidota</taxon>
        <taxon>Bacteroidia</taxon>
        <taxon>Marinilabiliales</taxon>
        <taxon>Prolixibacteraceae</taxon>
        <taxon>Prolixibacter</taxon>
    </lineage>
</organism>
<accession>A0A2P8C6X3</accession>
<dbReference type="RefSeq" id="WP_106543586.1">
    <property type="nucleotide sequence ID" value="NZ_BLAU01000001.1"/>
</dbReference>
<dbReference type="InterPro" id="IPR017871">
    <property type="entry name" value="ABC_transporter-like_CS"/>
</dbReference>
<feature type="domain" description="ABC transporter" evidence="6">
    <location>
        <begin position="7"/>
        <end position="246"/>
    </location>
</feature>
<protein>
    <submittedName>
        <fullName evidence="7">Macrolide ABC transporter ATP-binding protein</fullName>
    </submittedName>
    <submittedName>
        <fullName evidence="8">Putative ABC transport system ATP-binding protein</fullName>
    </submittedName>
</protein>
<dbReference type="SMART" id="SM00382">
    <property type="entry name" value="AAA"/>
    <property type="match status" value="1"/>
</dbReference>
<name>A0A2P8C6X3_9BACT</name>
<evidence type="ECO:0000313" key="9">
    <source>
        <dbReference type="Proteomes" id="UP000240621"/>
    </source>
</evidence>
<evidence type="ECO:0000256" key="5">
    <source>
        <dbReference type="ARBA" id="ARBA00038388"/>
    </source>
</evidence>
<gene>
    <name evidence="8" type="ORF">CLV93_11317</name>
    <name evidence="7" type="ORF">JCM18694_27230</name>
</gene>
<dbReference type="PROSITE" id="PS50893">
    <property type="entry name" value="ABC_TRANSPORTER_2"/>
    <property type="match status" value="1"/>
</dbReference>
<evidence type="ECO:0000313" key="8">
    <source>
        <dbReference type="EMBL" id="PSK80723.1"/>
    </source>
</evidence>
<dbReference type="SUPFAM" id="SSF52540">
    <property type="entry name" value="P-loop containing nucleoside triphosphate hydrolases"/>
    <property type="match status" value="1"/>
</dbReference>
<dbReference type="Proteomes" id="UP000240621">
    <property type="component" value="Unassembled WGS sequence"/>
</dbReference>
<dbReference type="InterPro" id="IPR003593">
    <property type="entry name" value="AAA+_ATPase"/>
</dbReference>
<dbReference type="GO" id="GO:0022857">
    <property type="term" value="F:transmembrane transporter activity"/>
    <property type="evidence" value="ECO:0007669"/>
    <property type="project" value="UniProtKB-ARBA"/>
</dbReference>
<dbReference type="EMBL" id="PYGC01000013">
    <property type="protein sequence ID" value="PSK80723.1"/>
    <property type="molecule type" value="Genomic_DNA"/>
</dbReference>
<evidence type="ECO:0000313" key="10">
    <source>
        <dbReference type="Proteomes" id="UP000396862"/>
    </source>
</evidence>
<dbReference type="InterPro" id="IPR003439">
    <property type="entry name" value="ABC_transporter-like_ATP-bd"/>
</dbReference>
<dbReference type="PROSITE" id="PS00211">
    <property type="entry name" value="ABC_TRANSPORTER_1"/>
    <property type="match status" value="1"/>
</dbReference>
<dbReference type="FunFam" id="3.40.50.300:FF:000032">
    <property type="entry name" value="Export ABC transporter ATP-binding protein"/>
    <property type="match status" value="1"/>
</dbReference>
<proteinExistence type="inferred from homology"/>
<comment type="similarity">
    <text evidence="5">Belongs to the ABC transporter superfamily. Macrolide exporter (TC 3.A.1.122) family.</text>
</comment>
<dbReference type="Pfam" id="PF00005">
    <property type="entry name" value="ABC_tran"/>
    <property type="match status" value="1"/>
</dbReference>
<keyword evidence="3 8" id="KW-0067">ATP-binding</keyword>
<comment type="caution">
    <text evidence="8">The sequence shown here is derived from an EMBL/GenBank/DDBJ whole genome shotgun (WGS) entry which is preliminary data.</text>
</comment>
<reference evidence="7 10" key="2">
    <citation type="submission" date="2019-10" db="EMBL/GenBank/DDBJ databases">
        <title>Prolixibacter strains distinguished by the presence of nitrate reductase genes were adept at nitrate-dependent anaerobic corrosion of metallic iron and carbon steel.</title>
        <authorList>
            <person name="Iino T."/>
            <person name="Shono N."/>
            <person name="Ito K."/>
            <person name="Nakamura R."/>
            <person name="Sueoka K."/>
            <person name="Harayama S."/>
            <person name="Ohkuma M."/>
        </authorList>
    </citation>
    <scope>NUCLEOTIDE SEQUENCE [LARGE SCALE GENOMIC DNA]</scope>
    <source>
        <strain evidence="7 10">MIC1-1</strain>
    </source>
</reference>
<dbReference type="GO" id="GO:0098796">
    <property type="term" value="C:membrane protein complex"/>
    <property type="evidence" value="ECO:0007669"/>
    <property type="project" value="UniProtKB-ARBA"/>
</dbReference>
<evidence type="ECO:0000259" key="6">
    <source>
        <dbReference type="PROSITE" id="PS50893"/>
    </source>
</evidence>
<evidence type="ECO:0000256" key="2">
    <source>
        <dbReference type="ARBA" id="ARBA00022741"/>
    </source>
</evidence>
<dbReference type="EMBL" id="BLAU01000001">
    <property type="protein sequence ID" value="GET22477.1"/>
    <property type="molecule type" value="Genomic_DNA"/>
</dbReference>
<evidence type="ECO:0000256" key="3">
    <source>
        <dbReference type="ARBA" id="ARBA00022840"/>
    </source>
</evidence>
<dbReference type="PANTHER" id="PTHR42798">
    <property type="entry name" value="LIPOPROTEIN-RELEASING SYSTEM ATP-BINDING PROTEIN LOLD"/>
    <property type="match status" value="1"/>
</dbReference>
<evidence type="ECO:0000313" key="7">
    <source>
        <dbReference type="EMBL" id="GET22477.1"/>
    </source>
</evidence>
<evidence type="ECO:0000256" key="4">
    <source>
        <dbReference type="ARBA" id="ARBA00022967"/>
    </source>
</evidence>
<dbReference type="Gene3D" id="3.40.50.300">
    <property type="entry name" value="P-loop containing nucleotide triphosphate hydrolases"/>
    <property type="match status" value="1"/>
</dbReference>
<sequence>MENSTIIQVNQLHKDFHVGEVTVRALRGIDMEIHKGEFVAIMGASGSGKSTMLNILGCLEKPSSGDYQLDGINMGDLNRNELAGLRNKKLGFVFQAYNLLPRTSALENVELPLYYNSKVSSKERKERAKEALNAVGLSDRMHHMPNQLSGGQQQRVAIARSLVNDPVVILADEATGNLDTRTSYEIMALFQDLNDKGKTIVFVTHEPDIARFTTRNIVFRDGLIKGEHPVTDRLSAQEMLDNLPPDEDVDVSL</sequence>
<evidence type="ECO:0000256" key="1">
    <source>
        <dbReference type="ARBA" id="ARBA00022448"/>
    </source>
</evidence>
<keyword evidence="4" id="KW-1278">Translocase</keyword>
<keyword evidence="1" id="KW-0813">Transport</keyword>
<keyword evidence="10" id="KW-1185">Reference proteome</keyword>
<dbReference type="InterPro" id="IPR027417">
    <property type="entry name" value="P-loop_NTPase"/>
</dbReference>
<dbReference type="GO" id="GO:0005524">
    <property type="term" value="F:ATP binding"/>
    <property type="evidence" value="ECO:0007669"/>
    <property type="project" value="UniProtKB-KW"/>
</dbReference>
<dbReference type="InterPro" id="IPR017911">
    <property type="entry name" value="MacB-like_ATP-bd"/>
</dbReference>
<dbReference type="CDD" id="cd03255">
    <property type="entry name" value="ABC_MJ0796_LolCDE_FtsE"/>
    <property type="match status" value="1"/>
</dbReference>
<dbReference type="OrthoDB" id="9782239at2"/>
<reference evidence="8 9" key="1">
    <citation type="submission" date="2018-03" db="EMBL/GenBank/DDBJ databases">
        <title>Genomic Encyclopedia of Archaeal and Bacterial Type Strains, Phase II (KMG-II): from individual species to whole genera.</title>
        <authorList>
            <person name="Goeker M."/>
        </authorList>
    </citation>
    <scope>NUCLEOTIDE SEQUENCE [LARGE SCALE GENOMIC DNA]</scope>
    <source>
        <strain evidence="8 9">DSM 27267</strain>
    </source>
</reference>
<keyword evidence="2" id="KW-0547">Nucleotide-binding</keyword>
<dbReference type="PANTHER" id="PTHR42798:SF6">
    <property type="entry name" value="CELL DIVISION ATP-BINDING PROTEIN FTSE"/>
    <property type="match status" value="1"/>
</dbReference>
<dbReference type="Proteomes" id="UP000396862">
    <property type="component" value="Unassembled WGS sequence"/>
</dbReference>
<dbReference type="GO" id="GO:0016887">
    <property type="term" value="F:ATP hydrolysis activity"/>
    <property type="evidence" value="ECO:0007669"/>
    <property type="project" value="InterPro"/>
</dbReference>
<dbReference type="AlphaFoldDB" id="A0A2P8C6X3"/>